<keyword evidence="1" id="KW-1133">Transmembrane helix</keyword>
<name>A0AAW8B3V4_9GAMM</name>
<dbReference type="EMBL" id="JAUUUU010000005">
    <property type="protein sequence ID" value="MDP1521130.1"/>
    <property type="molecule type" value="Genomic_DNA"/>
</dbReference>
<sequence length="130" mass="14495">MYSDENYLWGIVAYYLGCLLVLLFLVRFKDLLPGRHFRNQLILFVAALILVPIKAYPDTGYLAPAWFVSLYEGLTGPDDVGFLRGAKPIITCYLVAVACYVLAILLGVFKRPDAGQEEEGMLKGVEQSKS</sequence>
<organism evidence="2 3">
    <name type="scientific">Porticoccus litoralis</name>
    <dbReference type="NCBI Taxonomy" id="434086"/>
    <lineage>
        <taxon>Bacteria</taxon>
        <taxon>Pseudomonadati</taxon>
        <taxon>Pseudomonadota</taxon>
        <taxon>Gammaproteobacteria</taxon>
        <taxon>Cellvibrionales</taxon>
        <taxon>Porticoccaceae</taxon>
        <taxon>Porticoccus</taxon>
    </lineage>
</organism>
<feature type="transmembrane region" description="Helical" evidence="1">
    <location>
        <begin position="88"/>
        <end position="109"/>
    </location>
</feature>
<evidence type="ECO:0000313" key="3">
    <source>
        <dbReference type="Proteomes" id="UP001178354"/>
    </source>
</evidence>
<dbReference type="AlphaFoldDB" id="A0AAW8B3V4"/>
<dbReference type="Proteomes" id="UP001178354">
    <property type="component" value="Unassembled WGS sequence"/>
</dbReference>
<reference evidence="2" key="2">
    <citation type="submission" date="2023-08" db="EMBL/GenBank/DDBJ databases">
        <authorList>
            <person name="Luo J."/>
        </authorList>
    </citation>
    <scope>NUCLEOTIDE SEQUENCE</scope>
    <source>
        <strain evidence="2">DSM 25064</strain>
    </source>
</reference>
<keyword evidence="3" id="KW-1185">Reference proteome</keyword>
<reference evidence="2" key="1">
    <citation type="journal article" date="2010" name="Int. J. Syst. Evol. Microbiol.">
        <title>Porticoccus litoralis gen. nov., sp. nov., a gammaproteobacterium isolated from the Yellow Sea.</title>
        <authorList>
            <person name="Oh H.M."/>
            <person name="Kim H."/>
            <person name="Kim K.M."/>
            <person name="Min G.S."/>
            <person name="Cho J.C."/>
        </authorList>
    </citation>
    <scope>NUCLEOTIDE SEQUENCE</scope>
    <source>
        <strain evidence="2">DSM 25064</strain>
    </source>
</reference>
<keyword evidence="1" id="KW-0472">Membrane</keyword>
<keyword evidence="1" id="KW-0812">Transmembrane</keyword>
<comment type="caution">
    <text evidence="2">The sequence shown here is derived from an EMBL/GenBank/DDBJ whole genome shotgun (WGS) entry which is preliminary data.</text>
</comment>
<evidence type="ECO:0000313" key="2">
    <source>
        <dbReference type="EMBL" id="MDP1521130.1"/>
    </source>
</evidence>
<feature type="transmembrane region" description="Helical" evidence="1">
    <location>
        <begin position="6"/>
        <end position="28"/>
    </location>
</feature>
<gene>
    <name evidence="2" type="ORF">Q8A57_09130</name>
</gene>
<feature type="transmembrane region" description="Helical" evidence="1">
    <location>
        <begin position="40"/>
        <end position="57"/>
    </location>
</feature>
<evidence type="ECO:0000256" key="1">
    <source>
        <dbReference type="SAM" id="Phobius"/>
    </source>
</evidence>
<dbReference type="RefSeq" id="WP_305170797.1">
    <property type="nucleotide sequence ID" value="NZ_JAUUUU010000005.1"/>
</dbReference>
<proteinExistence type="predicted"/>
<accession>A0AAW8B3V4</accession>
<protein>
    <submittedName>
        <fullName evidence="2">Uncharacterized protein</fullName>
    </submittedName>
</protein>